<name>A0A840Y3H1_9PROT</name>
<evidence type="ECO:0000313" key="2">
    <source>
        <dbReference type="Proteomes" id="UP000562254"/>
    </source>
</evidence>
<sequence>MRSTDPSPAGAESSQAAILLAAVEAMEGTLAVAEALVAERRAVDLTGLEGEIGRLCAACLAAPRAMAPALRLRLESLLRAHDRLRAALAPP</sequence>
<dbReference type="AlphaFoldDB" id="A0A840Y3H1"/>
<reference evidence="1 2" key="1">
    <citation type="submission" date="2020-08" db="EMBL/GenBank/DDBJ databases">
        <title>Genomic Encyclopedia of Type Strains, Phase IV (KMG-IV): sequencing the most valuable type-strain genomes for metagenomic binning, comparative biology and taxonomic classification.</title>
        <authorList>
            <person name="Goeker M."/>
        </authorList>
    </citation>
    <scope>NUCLEOTIDE SEQUENCE [LARGE SCALE GENOMIC DNA]</scope>
    <source>
        <strain evidence="1 2">DSM 25895</strain>
    </source>
</reference>
<comment type="caution">
    <text evidence="1">The sequence shown here is derived from an EMBL/GenBank/DDBJ whole genome shotgun (WGS) entry which is preliminary data.</text>
</comment>
<accession>A0A840Y3H1</accession>
<dbReference type="Proteomes" id="UP000562254">
    <property type="component" value="Unassembled WGS sequence"/>
</dbReference>
<proteinExistence type="predicted"/>
<organism evidence="1 2">
    <name type="scientific">Neoroseomonas alkaliterrae</name>
    <dbReference type="NCBI Taxonomy" id="1452450"/>
    <lineage>
        <taxon>Bacteria</taxon>
        <taxon>Pseudomonadati</taxon>
        <taxon>Pseudomonadota</taxon>
        <taxon>Alphaproteobacteria</taxon>
        <taxon>Acetobacterales</taxon>
        <taxon>Acetobacteraceae</taxon>
        <taxon>Neoroseomonas</taxon>
    </lineage>
</organism>
<keyword evidence="2" id="KW-1185">Reference proteome</keyword>
<dbReference type="RefSeq" id="WP_211842480.1">
    <property type="nucleotide sequence ID" value="NZ_JAAEDJ010000060.1"/>
</dbReference>
<gene>
    <name evidence="1" type="ORF">FHS88_001307</name>
</gene>
<protein>
    <submittedName>
        <fullName evidence="1">Uncharacterized protein</fullName>
    </submittedName>
</protein>
<dbReference type="EMBL" id="JACIJE010000003">
    <property type="protein sequence ID" value="MBB5689182.1"/>
    <property type="molecule type" value="Genomic_DNA"/>
</dbReference>
<evidence type="ECO:0000313" key="1">
    <source>
        <dbReference type="EMBL" id="MBB5689182.1"/>
    </source>
</evidence>